<dbReference type="OMA" id="PRILLEC"/>
<evidence type="ECO:0000256" key="13">
    <source>
        <dbReference type="ARBA" id="ARBA00022741"/>
    </source>
</evidence>
<feature type="compositionally biased region" description="Low complexity" evidence="25">
    <location>
        <begin position="467"/>
        <end position="490"/>
    </location>
</feature>
<dbReference type="GO" id="GO:0005737">
    <property type="term" value="C:cytoplasm"/>
    <property type="evidence" value="ECO:0007669"/>
    <property type="project" value="UniProtKB-SubCell"/>
</dbReference>
<comment type="catalytic activity">
    <reaction evidence="22">
        <text>L-seryl-[protein] + ATP = O-phospho-L-seryl-[protein] + ADP + H(+)</text>
        <dbReference type="Rhea" id="RHEA:17989"/>
        <dbReference type="Rhea" id="RHEA-COMP:9863"/>
        <dbReference type="Rhea" id="RHEA-COMP:11604"/>
        <dbReference type="ChEBI" id="CHEBI:15378"/>
        <dbReference type="ChEBI" id="CHEBI:29999"/>
        <dbReference type="ChEBI" id="CHEBI:30616"/>
        <dbReference type="ChEBI" id="CHEBI:83421"/>
        <dbReference type="ChEBI" id="CHEBI:456216"/>
        <dbReference type="EC" id="2.7.11.1"/>
    </reaction>
</comment>
<dbReference type="Gene3D" id="3.30.200.20">
    <property type="entry name" value="Phosphorylase Kinase, domain 1"/>
    <property type="match status" value="1"/>
</dbReference>
<reference evidence="27 29" key="2">
    <citation type="journal article" date="2013" name="Nature">
        <title>Insights into bilaterian evolution from three spiralian genomes.</title>
        <authorList>
            <person name="Simakov O."/>
            <person name="Marletaz F."/>
            <person name="Cho S.J."/>
            <person name="Edsinger-Gonzales E."/>
            <person name="Havlak P."/>
            <person name="Hellsten U."/>
            <person name="Kuo D.H."/>
            <person name="Larsson T."/>
            <person name="Lv J."/>
            <person name="Arendt D."/>
            <person name="Savage R."/>
            <person name="Osoegawa K."/>
            <person name="de Jong P."/>
            <person name="Grimwood J."/>
            <person name="Chapman J.A."/>
            <person name="Shapiro H."/>
            <person name="Aerts A."/>
            <person name="Otillar R.P."/>
            <person name="Terry A.Y."/>
            <person name="Boore J.L."/>
            <person name="Grigoriev I.V."/>
            <person name="Lindberg D.R."/>
            <person name="Seaver E.C."/>
            <person name="Weisblat D.A."/>
            <person name="Putnam N.H."/>
            <person name="Rokhsar D.S."/>
        </authorList>
    </citation>
    <scope>NUCLEOTIDE SEQUENCE</scope>
</reference>
<keyword evidence="16 24" id="KW-0067">ATP-binding</keyword>
<dbReference type="GO" id="GO:0030010">
    <property type="term" value="P:establishment of cell polarity"/>
    <property type="evidence" value="ECO:0007669"/>
    <property type="project" value="InterPro"/>
</dbReference>
<keyword evidence="19" id="KW-0539">Nucleus</keyword>
<dbReference type="RefSeq" id="XP_009019574.1">
    <property type="nucleotide sequence ID" value="XM_009021326.1"/>
</dbReference>
<keyword evidence="20" id="KW-0131">Cell cycle</keyword>
<dbReference type="HOGENOM" id="CLU_000288_1_1_1"/>
<keyword evidence="14" id="KW-0227">DNA damage</keyword>
<comment type="cofactor">
    <cofactor evidence="2">
        <name>Mg(2+)</name>
        <dbReference type="ChEBI" id="CHEBI:18420"/>
    </cofactor>
</comment>
<proteinExistence type="inferred from homology"/>
<name>T1G911_HELRO</name>
<feature type="compositionally biased region" description="Basic residues" evidence="25">
    <location>
        <begin position="456"/>
        <end position="466"/>
    </location>
</feature>
<evidence type="ECO:0000256" key="20">
    <source>
        <dbReference type="ARBA" id="ARBA00023306"/>
    </source>
</evidence>
<dbReference type="STRING" id="6412.T1G911"/>
<feature type="domain" description="Protein kinase" evidence="26">
    <location>
        <begin position="66"/>
        <end position="327"/>
    </location>
</feature>
<comment type="cofactor">
    <cofactor evidence="1">
        <name>Mn(2+)</name>
        <dbReference type="ChEBI" id="CHEBI:29035"/>
    </cofactor>
</comment>
<evidence type="ECO:0000256" key="2">
    <source>
        <dbReference type="ARBA" id="ARBA00001946"/>
    </source>
</evidence>
<dbReference type="AlphaFoldDB" id="T1G911"/>
<dbReference type="Proteomes" id="UP000015101">
    <property type="component" value="Unassembled WGS sequence"/>
</dbReference>
<comment type="subcellular location">
    <subcellularLocation>
        <location evidence="4">Cytoplasm</location>
    </subcellularLocation>
    <subcellularLocation>
        <location evidence="3">Nucleus</location>
    </subcellularLocation>
</comment>
<dbReference type="SMART" id="SM00220">
    <property type="entry name" value="S_TKc"/>
    <property type="match status" value="1"/>
</dbReference>
<dbReference type="InterPro" id="IPR008271">
    <property type="entry name" value="Ser/Thr_kinase_AS"/>
</dbReference>
<evidence type="ECO:0000313" key="28">
    <source>
        <dbReference type="EnsemblMetazoa" id="HelroP94423"/>
    </source>
</evidence>
<dbReference type="eggNOG" id="KOG0583">
    <property type="taxonomic scope" value="Eukaryota"/>
</dbReference>
<dbReference type="FunFam" id="1.10.510.10:FF:000245">
    <property type="entry name" value="serine/threonine-protein kinase STK11"/>
    <property type="match status" value="1"/>
</dbReference>
<keyword evidence="8" id="KW-0723">Serine/threonine-protein kinase</keyword>
<dbReference type="FunCoup" id="T1G911">
    <property type="interactions" value="1492"/>
</dbReference>
<dbReference type="GO" id="GO:0001558">
    <property type="term" value="P:regulation of cell growth"/>
    <property type="evidence" value="ECO:0007669"/>
    <property type="project" value="InterPro"/>
</dbReference>
<dbReference type="EMBL" id="AMQM01000810">
    <property type="status" value="NOT_ANNOTATED_CDS"/>
    <property type="molecule type" value="Genomic_DNA"/>
</dbReference>
<keyword evidence="10" id="KW-0808">Transferase</keyword>
<dbReference type="GO" id="GO:0042593">
    <property type="term" value="P:glucose homeostasis"/>
    <property type="evidence" value="ECO:0007669"/>
    <property type="project" value="InterPro"/>
</dbReference>
<dbReference type="PROSITE" id="PS00108">
    <property type="entry name" value="PROTEIN_KINASE_ST"/>
    <property type="match status" value="1"/>
</dbReference>
<keyword evidence="11" id="KW-0053">Apoptosis</keyword>
<dbReference type="InterPro" id="IPR000719">
    <property type="entry name" value="Prot_kinase_dom"/>
</dbReference>
<dbReference type="PROSITE" id="PS00107">
    <property type="entry name" value="PROTEIN_KINASE_ATP"/>
    <property type="match status" value="1"/>
</dbReference>
<dbReference type="SUPFAM" id="SSF56112">
    <property type="entry name" value="Protein kinase-like (PK-like)"/>
    <property type="match status" value="1"/>
</dbReference>
<evidence type="ECO:0000256" key="19">
    <source>
        <dbReference type="ARBA" id="ARBA00023242"/>
    </source>
</evidence>
<evidence type="ECO:0000256" key="25">
    <source>
        <dbReference type="SAM" id="MobiDB-lite"/>
    </source>
</evidence>
<accession>T1G911</accession>
<dbReference type="GO" id="GO:0004674">
    <property type="term" value="F:protein serine/threonine kinase activity"/>
    <property type="evidence" value="ECO:0000318"/>
    <property type="project" value="GO_Central"/>
</dbReference>
<evidence type="ECO:0000256" key="16">
    <source>
        <dbReference type="ARBA" id="ARBA00022840"/>
    </source>
</evidence>
<dbReference type="InterPro" id="IPR017441">
    <property type="entry name" value="Protein_kinase_ATP_BS"/>
</dbReference>
<dbReference type="GO" id="GO:0046872">
    <property type="term" value="F:metal ion binding"/>
    <property type="evidence" value="ECO:0007669"/>
    <property type="project" value="UniProtKB-KW"/>
</dbReference>
<evidence type="ECO:0000256" key="15">
    <source>
        <dbReference type="ARBA" id="ARBA00022777"/>
    </source>
</evidence>
<evidence type="ECO:0000256" key="7">
    <source>
        <dbReference type="ARBA" id="ARBA00022490"/>
    </source>
</evidence>
<evidence type="ECO:0000256" key="18">
    <source>
        <dbReference type="ARBA" id="ARBA00023211"/>
    </source>
</evidence>
<evidence type="ECO:0000256" key="8">
    <source>
        <dbReference type="ARBA" id="ARBA00022527"/>
    </source>
</evidence>
<evidence type="ECO:0000256" key="9">
    <source>
        <dbReference type="ARBA" id="ARBA00022553"/>
    </source>
</evidence>
<feature type="region of interest" description="Disordered" evidence="25">
    <location>
        <begin position="413"/>
        <end position="510"/>
    </location>
</feature>
<keyword evidence="17" id="KW-0460">Magnesium</keyword>
<dbReference type="OrthoDB" id="68483at2759"/>
<dbReference type="InterPro" id="IPR011009">
    <property type="entry name" value="Kinase-like_dom_sf"/>
</dbReference>
<evidence type="ECO:0000256" key="10">
    <source>
        <dbReference type="ARBA" id="ARBA00022679"/>
    </source>
</evidence>
<evidence type="ECO:0000256" key="14">
    <source>
        <dbReference type="ARBA" id="ARBA00022763"/>
    </source>
</evidence>
<dbReference type="GO" id="GO:0006974">
    <property type="term" value="P:DNA damage response"/>
    <property type="evidence" value="ECO:0007669"/>
    <property type="project" value="UniProtKB-KW"/>
</dbReference>
<dbReference type="KEGG" id="hro:HELRODRAFT_94423"/>
<dbReference type="GO" id="GO:0005524">
    <property type="term" value="F:ATP binding"/>
    <property type="evidence" value="ECO:0007669"/>
    <property type="project" value="UniProtKB-UniRule"/>
</dbReference>
<keyword evidence="29" id="KW-1185">Reference proteome</keyword>
<keyword evidence="13 24" id="KW-0547">Nucleotide-binding</keyword>
<dbReference type="InParanoid" id="T1G911"/>
<comment type="catalytic activity">
    <reaction evidence="21">
        <text>L-threonyl-[protein] + ATP = O-phospho-L-threonyl-[protein] + ADP + H(+)</text>
        <dbReference type="Rhea" id="RHEA:46608"/>
        <dbReference type="Rhea" id="RHEA-COMP:11060"/>
        <dbReference type="Rhea" id="RHEA-COMP:11605"/>
        <dbReference type="ChEBI" id="CHEBI:15378"/>
        <dbReference type="ChEBI" id="CHEBI:30013"/>
        <dbReference type="ChEBI" id="CHEBI:30616"/>
        <dbReference type="ChEBI" id="CHEBI:61977"/>
        <dbReference type="ChEBI" id="CHEBI:456216"/>
        <dbReference type="EC" id="2.7.11.1"/>
    </reaction>
</comment>
<dbReference type="GO" id="GO:0005634">
    <property type="term" value="C:nucleus"/>
    <property type="evidence" value="ECO:0007669"/>
    <property type="project" value="UniProtKB-SubCell"/>
</dbReference>
<dbReference type="Pfam" id="PF00069">
    <property type="entry name" value="Pkinase"/>
    <property type="match status" value="1"/>
</dbReference>
<evidence type="ECO:0000256" key="22">
    <source>
        <dbReference type="ARBA" id="ARBA00048679"/>
    </source>
</evidence>
<evidence type="ECO:0000256" key="11">
    <source>
        <dbReference type="ARBA" id="ARBA00022703"/>
    </source>
</evidence>
<evidence type="ECO:0000256" key="12">
    <source>
        <dbReference type="ARBA" id="ARBA00022723"/>
    </source>
</evidence>
<evidence type="ECO:0000256" key="4">
    <source>
        <dbReference type="ARBA" id="ARBA00004496"/>
    </source>
</evidence>
<protein>
    <recommendedName>
        <fullName evidence="23">Serine/threonine-protein kinase STK11</fullName>
        <ecNumber evidence="6">2.7.11.1</ecNumber>
    </recommendedName>
</protein>
<feature type="binding site" evidence="24">
    <location>
        <position position="95"/>
    </location>
    <ligand>
        <name>ATP</name>
        <dbReference type="ChEBI" id="CHEBI:30616"/>
    </ligand>
</feature>
<dbReference type="InterPro" id="IPR039154">
    <property type="entry name" value="LKB1_c"/>
</dbReference>
<evidence type="ECO:0000256" key="24">
    <source>
        <dbReference type="PROSITE-ProRule" id="PRU10141"/>
    </source>
</evidence>
<evidence type="ECO:0000256" key="5">
    <source>
        <dbReference type="ARBA" id="ARBA00009985"/>
    </source>
</evidence>
<evidence type="ECO:0000256" key="17">
    <source>
        <dbReference type="ARBA" id="ARBA00022842"/>
    </source>
</evidence>
<keyword evidence="18" id="KW-0464">Manganese</keyword>
<keyword evidence="15" id="KW-0418">Kinase</keyword>
<dbReference type="CTD" id="20217558"/>
<evidence type="ECO:0000313" key="29">
    <source>
        <dbReference type="Proteomes" id="UP000015101"/>
    </source>
</evidence>
<keyword evidence="12" id="KW-0479">Metal-binding</keyword>
<evidence type="ECO:0000256" key="23">
    <source>
        <dbReference type="ARBA" id="ARBA00068788"/>
    </source>
</evidence>
<evidence type="ECO:0000256" key="1">
    <source>
        <dbReference type="ARBA" id="ARBA00001936"/>
    </source>
</evidence>
<organism evidence="28 29">
    <name type="scientific">Helobdella robusta</name>
    <name type="common">Californian leech</name>
    <dbReference type="NCBI Taxonomy" id="6412"/>
    <lineage>
        <taxon>Eukaryota</taxon>
        <taxon>Metazoa</taxon>
        <taxon>Spiralia</taxon>
        <taxon>Lophotrochozoa</taxon>
        <taxon>Annelida</taxon>
        <taxon>Clitellata</taxon>
        <taxon>Hirudinea</taxon>
        <taxon>Rhynchobdellida</taxon>
        <taxon>Glossiphoniidae</taxon>
        <taxon>Helobdella</taxon>
    </lineage>
</organism>
<evidence type="ECO:0000259" key="26">
    <source>
        <dbReference type="PROSITE" id="PS50011"/>
    </source>
</evidence>
<dbReference type="EC" id="2.7.11.1" evidence="6"/>
<dbReference type="FunFam" id="3.30.200.20:FF:000235">
    <property type="entry name" value="serine/threonine-protein kinase STK11"/>
    <property type="match status" value="1"/>
</dbReference>
<feature type="compositionally biased region" description="Basic residues" evidence="25">
    <location>
        <begin position="491"/>
        <end position="510"/>
    </location>
</feature>
<dbReference type="GO" id="GO:0030295">
    <property type="term" value="F:protein kinase activator activity"/>
    <property type="evidence" value="ECO:0007669"/>
    <property type="project" value="InterPro"/>
</dbReference>
<dbReference type="PANTHER" id="PTHR24346">
    <property type="entry name" value="MAP/MICROTUBULE AFFINITY-REGULATING KINASE"/>
    <property type="match status" value="1"/>
</dbReference>
<evidence type="ECO:0000256" key="6">
    <source>
        <dbReference type="ARBA" id="ARBA00012513"/>
    </source>
</evidence>
<dbReference type="PROSITE" id="PS50011">
    <property type="entry name" value="PROTEIN_KINASE_DOM"/>
    <property type="match status" value="1"/>
</dbReference>
<dbReference type="GeneID" id="20217558"/>
<dbReference type="EnsemblMetazoa" id="HelroT94423">
    <property type="protein sequence ID" value="HelroP94423"/>
    <property type="gene ID" value="HelroG94423"/>
</dbReference>
<feature type="compositionally biased region" description="Polar residues" evidence="25">
    <location>
        <begin position="427"/>
        <end position="452"/>
    </location>
</feature>
<keyword evidence="7" id="KW-0963">Cytoplasm</keyword>
<dbReference type="EMBL" id="KB096742">
    <property type="protein sequence ID" value="ESO02166.1"/>
    <property type="molecule type" value="Genomic_DNA"/>
</dbReference>
<dbReference type="CDD" id="cd14119">
    <property type="entry name" value="STKc_LKB1"/>
    <property type="match status" value="1"/>
</dbReference>
<dbReference type="PANTHER" id="PTHR24346:SF94">
    <property type="entry name" value="NON-SPECIFIC SERINE_THREONINE PROTEIN KINASE"/>
    <property type="match status" value="1"/>
</dbReference>
<reference evidence="28" key="3">
    <citation type="submission" date="2015-06" db="UniProtKB">
        <authorList>
            <consortium name="EnsemblMetazoa"/>
        </authorList>
    </citation>
    <scope>IDENTIFICATION</scope>
</reference>
<dbReference type="GO" id="GO:0006915">
    <property type="term" value="P:apoptotic process"/>
    <property type="evidence" value="ECO:0007669"/>
    <property type="project" value="UniProtKB-KW"/>
</dbReference>
<sequence length="510" mass="56874">MGDKGGVIFGLGDDETTRIEIDTKISSSVPFGFLTGDHSSLVFNHVDSDQIVYNSHFKQPKLIGKYLLGDILGEGSYGKVKECLDSETLARRAIKIFNKKKLKKIPNGEANVKRELRLLKRLHHPNIIEIYDVLRNDEKQKLYMVMDYCVIGLQELLESTSAKKFPIYQAHNYFCQLIEGLSYLHGKGIIHNDIKPGNLLLTNNGTLKITDLGVAEALDSFAPDDTCTLSQGSPAFQPPEIANGEDKFSGYKVDIWSSGVTLYNLTTGKYPFEGENIYKLYENIGKGVYTIPTGVDDLLQDLLKGRLLAFDPKRRFSLQEIKAHAWMRKKHSRILYEEVKIPPKPDSSDPHRGMTVVNSLCDLFDLAEDPNEDFNNFPSIQERSLLEEEEEEMMMRGRQDGGAIMGVHIEGAGDRRLDGGNGVKDTSGLSLGNVNEMSCSPTNGGRATSSSEGKAATKKSTSHKSKPTSSSLTTTATTSTTQPQQQQQQHQQHHHKKSRTRSSRFKCRQS</sequence>
<gene>
    <name evidence="28" type="primary">20217558</name>
    <name evidence="27" type="ORF">HELRODRAFT_94423</name>
</gene>
<evidence type="ECO:0000256" key="21">
    <source>
        <dbReference type="ARBA" id="ARBA00047899"/>
    </source>
</evidence>
<evidence type="ECO:0000256" key="3">
    <source>
        <dbReference type="ARBA" id="ARBA00004123"/>
    </source>
</evidence>
<dbReference type="Gene3D" id="1.10.510.10">
    <property type="entry name" value="Transferase(Phosphotransferase) domain 1"/>
    <property type="match status" value="1"/>
</dbReference>
<reference evidence="29" key="1">
    <citation type="submission" date="2012-12" db="EMBL/GenBank/DDBJ databases">
        <authorList>
            <person name="Hellsten U."/>
            <person name="Grimwood J."/>
            <person name="Chapman J.A."/>
            <person name="Shapiro H."/>
            <person name="Aerts A."/>
            <person name="Otillar R.P."/>
            <person name="Terry A.Y."/>
            <person name="Boore J.L."/>
            <person name="Simakov O."/>
            <person name="Marletaz F."/>
            <person name="Cho S.-J."/>
            <person name="Edsinger-Gonzales E."/>
            <person name="Havlak P."/>
            <person name="Kuo D.-H."/>
            <person name="Larsson T."/>
            <person name="Lv J."/>
            <person name="Arendt D."/>
            <person name="Savage R."/>
            <person name="Osoegawa K."/>
            <person name="de Jong P."/>
            <person name="Lindberg D.R."/>
            <person name="Seaver E.C."/>
            <person name="Weisblat D.A."/>
            <person name="Putnam N.H."/>
            <person name="Grigoriev I.V."/>
            <person name="Rokhsar D.S."/>
        </authorList>
    </citation>
    <scope>NUCLEOTIDE SEQUENCE</scope>
</reference>
<comment type="similarity">
    <text evidence="5">Belongs to the protein kinase superfamily. CAMK Ser/Thr protein kinase family. LKB1 subfamily.</text>
</comment>
<evidence type="ECO:0000313" key="27">
    <source>
        <dbReference type="EMBL" id="ESO02166.1"/>
    </source>
</evidence>
<keyword evidence="9" id="KW-0597">Phosphoprotein</keyword>